<reference evidence="1 2" key="1">
    <citation type="submission" date="2017-12" db="EMBL/GenBank/DDBJ databases">
        <title>Sequencing, de novo assembly and annotation of complete genome of a new Thraustochytrid species, strain FCC1311.</title>
        <authorList>
            <person name="Sedici K."/>
            <person name="Godart F."/>
            <person name="Aiese Cigliano R."/>
            <person name="Sanseverino W."/>
            <person name="Barakat M."/>
            <person name="Ortet P."/>
            <person name="Marechal E."/>
            <person name="Cagnac O."/>
            <person name="Amato A."/>
        </authorList>
    </citation>
    <scope>NUCLEOTIDE SEQUENCE [LARGE SCALE GENOMIC DNA]</scope>
</reference>
<dbReference type="AlphaFoldDB" id="A0A2R5GGE2"/>
<organism evidence="1 2">
    <name type="scientific">Hondaea fermentalgiana</name>
    <dbReference type="NCBI Taxonomy" id="2315210"/>
    <lineage>
        <taxon>Eukaryota</taxon>
        <taxon>Sar</taxon>
        <taxon>Stramenopiles</taxon>
        <taxon>Bigyra</taxon>
        <taxon>Labyrinthulomycetes</taxon>
        <taxon>Thraustochytrida</taxon>
        <taxon>Thraustochytriidae</taxon>
        <taxon>Hondaea</taxon>
    </lineage>
</organism>
<comment type="caution">
    <text evidence="1">The sequence shown here is derived from an EMBL/GenBank/DDBJ whole genome shotgun (WGS) entry which is preliminary data.</text>
</comment>
<protein>
    <submittedName>
        <fullName evidence="1">Uncharacterized protein</fullName>
    </submittedName>
</protein>
<keyword evidence="2" id="KW-1185">Reference proteome</keyword>
<dbReference type="Proteomes" id="UP000241890">
    <property type="component" value="Unassembled WGS sequence"/>
</dbReference>
<gene>
    <name evidence="1" type="ORF">FCC1311_061602</name>
</gene>
<accession>A0A2R5GGE2</accession>
<evidence type="ECO:0000313" key="2">
    <source>
        <dbReference type="Proteomes" id="UP000241890"/>
    </source>
</evidence>
<name>A0A2R5GGE2_9STRA</name>
<dbReference type="InParanoid" id="A0A2R5GGE2"/>
<proteinExistence type="predicted"/>
<sequence>MMAEVHRAESPRPKSVVFAESVKTYDASASLHAVNLILAVFTGQVTTSEQLLNSVPQTDLRADLIIKLQRVSDALQHANAEINVNGVILTHASKKYVDRMIRDFRTSCAKAKFSF</sequence>
<dbReference type="EMBL" id="BEYU01000068">
    <property type="protein sequence ID" value="GBG29940.1"/>
    <property type="molecule type" value="Genomic_DNA"/>
</dbReference>
<evidence type="ECO:0000313" key="1">
    <source>
        <dbReference type="EMBL" id="GBG29940.1"/>
    </source>
</evidence>